<feature type="transmembrane region" description="Helical" evidence="7">
    <location>
        <begin position="469"/>
        <end position="489"/>
    </location>
</feature>
<feature type="region of interest" description="Disordered" evidence="6">
    <location>
        <begin position="1"/>
        <end position="24"/>
    </location>
</feature>
<keyword evidence="2" id="KW-1003">Cell membrane</keyword>
<feature type="transmembrane region" description="Helical" evidence="7">
    <location>
        <begin position="442"/>
        <end position="463"/>
    </location>
</feature>
<feature type="transmembrane region" description="Helical" evidence="7">
    <location>
        <begin position="362"/>
        <end position="384"/>
    </location>
</feature>
<feature type="transmembrane region" description="Helical" evidence="7">
    <location>
        <begin position="202"/>
        <end position="219"/>
    </location>
</feature>
<keyword evidence="3 7" id="KW-0812">Transmembrane</keyword>
<evidence type="ECO:0000256" key="4">
    <source>
        <dbReference type="ARBA" id="ARBA00022989"/>
    </source>
</evidence>
<evidence type="ECO:0000256" key="3">
    <source>
        <dbReference type="ARBA" id="ARBA00022692"/>
    </source>
</evidence>
<evidence type="ECO:0000313" key="10">
    <source>
        <dbReference type="EMBL" id="CAL6055846.1"/>
    </source>
</evidence>
<dbReference type="InterPro" id="IPR051327">
    <property type="entry name" value="MATE_MepA_subfamily"/>
</dbReference>
<evidence type="ECO:0000313" key="8">
    <source>
        <dbReference type="EMBL" id="CAI9944470.1"/>
    </source>
</evidence>
<reference evidence="8" key="1">
    <citation type="submission" date="2023-06" db="EMBL/GenBank/DDBJ databases">
        <authorList>
            <person name="Kurt Z."/>
        </authorList>
    </citation>
    <scope>NUCLEOTIDE SEQUENCE</scope>
</reference>
<organism evidence="8">
    <name type="scientific">Hexamita inflata</name>
    <dbReference type="NCBI Taxonomy" id="28002"/>
    <lineage>
        <taxon>Eukaryota</taxon>
        <taxon>Metamonada</taxon>
        <taxon>Diplomonadida</taxon>
        <taxon>Hexamitidae</taxon>
        <taxon>Hexamitinae</taxon>
        <taxon>Hexamita</taxon>
    </lineage>
</organism>
<evidence type="ECO:0000256" key="2">
    <source>
        <dbReference type="ARBA" id="ARBA00022475"/>
    </source>
</evidence>
<accession>A0AA86U696</accession>
<evidence type="ECO:0000256" key="5">
    <source>
        <dbReference type="ARBA" id="ARBA00023136"/>
    </source>
</evidence>
<dbReference type="GO" id="GO:0005886">
    <property type="term" value="C:plasma membrane"/>
    <property type="evidence" value="ECO:0007669"/>
    <property type="project" value="UniProtKB-SubCell"/>
</dbReference>
<dbReference type="EMBL" id="CATOUU010000914">
    <property type="protein sequence ID" value="CAI9959114.1"/>
    <property type="molecule type" value="Genomic_DNA"/>
</dbReference>
<keyword evidence="12" id="KW-1185">Reference proteome</keyword>
<evidence type="ECO:0000313" key="9">
    <source>
        <dbReference type="EMBL" id="CAI9959114.1"/>
    </source>
</evidence>
<dbReference type="PANTHER" id="PTHR43823:SF3">
    <property type="entry name" value="MULTIDRUG EXPORT PROTEIN MEPA"/>
    <property type="match status" value="1"/>
</dbReference>
<feature type="transmembrane region" description="Helical" evidence="7">
    <location>
        <begin position="322"/>
        <end position="341"/>
    </location>
</feature>
<feature type="transmembrane region" description="Helical" evidence="7">
    <location>
        <begin position="165"/>
        <end position="190"/>
    </location>
</feature>
<keyword evidence="4 7" id="KW-1133">Transmembrane helix</keyword>
<evidence type="ECO:0000256" key="7">
    <source>
        <dbReference type="SAM" id="Phobius"/>
    </source>
</evidence>
<sequence length="526" mass="59417">MDFKEPSVHASQRSRSNTNRSTTQVQQTIDSVATRVTIDPEGDVMKRTSYPLLLSYLISELVNIFTIFVVWHYAATDAIVQLSIAYPICYFVSQAIPKAITQAQVAFITKAIAESKIKQADECLAYHFLIQALYFIVALFFAFFLSISFRSQAGLIEGAENYASVYVPVICTIGTLLSIFNQSAEALLLVEGKNTFNMVRSIGSSLLSLLFILMAYQYSLAQNKSINLTQLAIGQIIGQLVPAVVMVIYYQDFKSVSFQGVLRAKFKYLKSLQWKQIGSIMLMALPKISQFGSQPLLVFCCNIVVTMTFTESSDIMIARVGLLIYYLGFNLFGFPMLTYIYTSEQELGLNLLQKKYIRSKEFLLKGLIWAVVIQAVCLILGFTVGKTVLEFFIPNSKAADKAFFTLYGEKYMTQAVLLPIIMIPFQYCQAVYAIEANWKMNLFLNIIHPIIGICTLLTVQFTVGDRADMYWVEFYADLFTGIAGLVLLVRKVFEVMQLAKIELRRLKKKKKLEEEGVNVDILDKQD</sequence>
<gene>
    <name evidence="8" type="ORF">HINF_LOCUS32115</name>
    <name evidence="10" type="ORF">HINF_LOCUS46742</name>
    <name evidence="9" type="ORF">HINF_LOCUS46759</name>
    <name evidence="11" type="ORF">HINF_LOCUS71282</name>
</gene>
<protein>
    <submittedName>
        <fullName evidence="8">DinF protein</fullName>
    </submittedName>
    <submittedName>
        <fullName evidence="10">DinF_protein</fullName>
    </submittedName>
</protein>
<comment type="caution">
    <text evidence="8">The sequence shown here is derived from an EMBL/GenBank/DDBJ whole genome shotgun (WGS) entry which is preliminary data.</text>
</comment>
<keyword evidence="5 7" id="KW-0472">Membrane</keyword>
<reference evidence="10 12" key="2">
    <citation type="submission" date="2024-07" db="EMBL/GenBank/DDBJ databases">
        <authorList>
            <person name="Akdeniz Z."/>
        </authorList>
    </citation>
    <scope>NUCLEOTIDE SEQUENCE [LARGE SCALE GENOMIC DNA]</scope>
</reference>
<evidence type="ECO:0000256" key="6">
    <source>
        <dbReference type="SAM" id="MobiDB-lite"/>
    </source>
</evidence>
<proteinExistence type="predicted"/>
<name>A0AA86U696_9EUKA</name>
<dbReference type="EMBL" id="CAXDID020000546">
    <property type="protein sequence ID" value="CAL6101629.1"/>
    <property type="molecule type" value="Genomic_DNA"/>
</dbReference>
<feature type="transmembrane region" description="Helical" evidence="7">
    <location>
        <begin position="53"/>
        <end position="74"/>
    </location>
</feature>
<dbReference type="Proteomes" id="UP001642409">
    <property type="component" value="Unassembled WGS sequence"/>
</dbReference>
<evidence type="ECO:0000313" key="12">
    <source>
        <dbReference type="Proteomes" id="UP001642409"/>
    </source>
</evidence>
<feature type="transmembrane region" description="Helical" evidence="7">
    <location>
        <begin position="231"/>
        <end position="250"/>
    </location>
</feature>
<dbReference type="EMBL" id="CATOUU010000727">
    <property type="protein sequence ID" value="CAI9944470.1"/>
    <property type="molecule type" value="Genomic_DNA"/>
</dbReference>
<evidence type="ECO:0000256" key="1">
    <source>
        <dbReference type="ARBA" id="ARBA00004651"/>
    </source>
</evidence>
<dbReference type="AlphaFoldDB" id="A0AA86U696"/>
<feature type="transmembrane region" description="Helical" evidence="7">
    <location>
        <begin position="124"/>
        <end position="145"/>
    </location>
</feature>
<comment type="subcellular location">
    <subcellularLocation>
        <location evidence="1">Cell membrane</location>
        <topology evidence="1">Multi-pass membrane protein</topology>
    </subcellularLocation>
</comment>
<dbReference type="PANTHER" id="PTHR43823">
    <property type="entry name" value="SPORULATION PROTEIN YKVU"/>
    <property type="match status" value="1"/>
</dbReference>
<feature type="compositionally biased region" description="Low complexity" evidence="6">
    <location>
        <begin position="11"/>
        <end position="24"/>
    </location>
</feature>
<evidence type="ECO:0000313" key="11">
    <source>
        <dbReference type="EMBL" id="CAL6101629.1"/>
    </source>
</evidence>
<feature type="transmembrane region" description="Helical" evidence="7">
    <location>
        <begin position="291"/>
        <end position="310"/>
    </location>
</feature>
<dbReference type="EMBL" id="CAXDID020000207">
    <property type="protein sequence ID" value="CAL6055846.1"/>
    <property type="molecule type" value="Genomic_DNA"/>
</dbReference>
<feature type="transmembrane region" description="Helical" evidence="7">
    <location>
        <begin position="411"/>
        <end position="430"/>
    </location>
</feature>